<comment type="caution">
    <text evidence="4">The sequence shown here is derived from an EMBL/GenBank/DDBJ whole genome shotgun (WGS) entry which is preliminary data.</text>
</comment>
<dbReference type="PANTHER" id="PTHR36934:SF1">
    <property type="entry name" value="THIOESTERASE DOMAIN-CONTAINING PROTEIN"/>
    <property type="match status" value="1"/>
</dbReference>
<feature type="binding site" evidence="2">
    <location>
        <position position="113"/>
    </location>
    <ligand>
        <name>substrate</name>
    </ligand>
</feature>
<feature type="active site" evidence="1">
    <location>
        <position position="69"/>
    </location>
</feature>
<organism evidence="4 5">
    <name type="scientific">Marmoricola endophyticus</name>
    <dbReference type="NCBI Taxonomy" id="2040280"/>
    <lineage>
        <taxon>Bacteria</taxon>
        <taxon>Bacillati</taxon>
        <taxon>Actinomycetota</taxon>
        <taxon>Actinomycetes</taxon>
        <taxon>Propionibacteriales</taxon>
        <taxon>Nocardioidaceae</taxon>
        <taxon>Marmoricola</taxon>
    </lineage>
</organism>
<proteinExistence type="predicted"/>
<dbReference type="Pfam" id="PF22636">
    <property type="entry name" value="FlK"/>
    <property type="match status" value="1"/>
</dbReference>
<dbReference type="AlphaFoldDB" id="A0A917BF81"/>
<dbReference type="InterPro" id="IPR029069">
    <property type="entry name" value="HotDog_dom_sf"/>
</dbReference>
<evidence type="ECO:0000256" key="1">
    <source>
        <dbReference type="PIRSR" id="PIRSR014972-1"/>
    </source>
</evidence>
<dbReference type="Gene3D" id="3.10.129.10">
    <property type="entry name" value="Hotdog Thioesterase"/>
    <property type="match status" value="1"/>
</dbReference>
<feature type="binding site" evidence="2">
    <location>
        <position position="62"/>
    </location>
    <ligand>
        <name>CoA</name>
        <dbReference type="ChEBI" id="CHEBI:57287"/>
    </ligand>
</feature>
<reference evidence="4" key="1">
    <citation type="journal article" date="2014" name="Int. J. Syst. Evol. Microbiol.">
        <title>Complete genome sequence of Corynebacterium casei LMG S-19264T (=DSM 44701T), isolated from a smear-ripened cheese.</title>
        <authorList>
            <consortium name="US DOE Joint Genome Institute (JGI-PGF)"/>
            <person name="Walter F."/>
            <person name="Albersmeier A."/>
            <person name="Kalinowski J."/>
            <person name="Ruckert C."/>
        </authorList>
    </citation>
    <scope>NUCLEOTIDE SEQUENCE</scope>
    <source>
        <strain evidence="4">CGMCC 1.16067</strain>
    </source>
</reference>
<dbReference type="PIRSF" id="PIRSF014972">
    <property type="entry name" value="FlK"/>
    <property type="match status" value="1"/>
</dbReference>
<feature type="domain" description="Fluoroacetyl-CoA-specific thioesterase-like" evidence="3">
    <location>
        <begin position="16"/>
        <end position="118"/>
    </location>
</feature>
<dbReference type="InterPro" id="IPR025540">
    <property type="entry name" value="FlK"/>
</dbReference>
<keyword evidence="5" id="KW-1185">Reference proteome</keyword>
<protein>
    <submittedName>
        <fullName evidence="4">Thioesterase</fullName>
    </submittedName>
</protein>
<evidence type="ECO:0000256" key="2">
    <source>
        <dbReference type="PIRSR" id="PIRSR014972-2"/>
    </source>
</evidence>
<dbReference type="PANTHER" id="PTHR36934">
    <property type="entry name" value="BLR0278 PROTEIN"/>
    <property type="match status" value="1"/>
</dbReference>
<dbReference type="InterPro" id="IPR054485">
    <property type="entry name" value="FlK-like_dom"/>
</dbReference>
<accession>A0A917BF81</accession>
<dbReference type="EMBL" id="BMKQ01000001">
    <property type="protein sequence ID" value="GGF41191.1"/>
    <property type="molecule type" value="Genomic_DNA"/>
</dbReference>
<dbReference type="CDD" id="cd03440">
    <property type="entry name" value="hot_dog"/>
    <property type="match status" value="1"/>
</dbReference>
<feature type="active site" evidence="1">
    <location>
        <position position="43"/>
    </location>
</feature>
<dbReference type="Proteomes" id="UP000649179">
    <property type="component" value="Unassembled WGS sequence"/>
</dbReference>
<feature type="active site" evidence="1">
    <location>
        <position position="35"/>
    </location>
</feature>
<gene>
    <name evidence="4" type="ORF">GCM10011519_13670</name>
</gene>
<name>A0A917BF81_9ACTN</name>
<evidence type="ECO:0000259" key="3">
    <source>
        <dbReference type="Pfam" id="PF22636"/>
    </source>
</evidence>
<evidence type="ECO:0000313" key="5">
    <source>
        <dbReference type="Proteomes" id="UP000649179"/>
    </source>
</evidence>
<dbReference type="SUPFAM" id="SSF54637">
    <property type="entry name" value="Thioesterase/thiol ester dehydrase-isomerase"/>
    <property type="match status" value="1"/>
</dbReference>
<evidence type="ECO:0000313" key="4">
    <source>
        <dbReference type="EMBL" id="GGF41191.1"/>
    </source>
</evidence>
<dbReference type="RefSeq" id="WP_188779106.1">
    <property type="nucleotide sequence ID" value="NZ_BMKQ01000001.1"/>
</dbReference>
<reference evidence="4" key="2">
    <citation type="submission" date="2020-09" db="EMBL/GenBank/DDBJ databases">
        <authorList>
            <person name="Sun Q."/>
            <person name="Zhou Y."/>
        </authorList>
    </citation>
    <scope>NUCLEOTIDE SEQUENCE</scope>
    <source>
        <strain evidence="4">CGMCC 1.16067</strain>
    </source>
</reference>
<feature type="binding site" evidence="2">
    <location>
        <position position="62"/>
    </location>
    <ligand>
        <name>substrate</name>
    </ligand>
</feature>
<sequence length="126" mass="12993">MAAITQGLTASLDVEVADDDTAAALGSGSLPVLGTPRLLAWCEAATCAALADVLNDGETSVGTRVQVEHLAPSAVGRSLHVEASVLHVDGRLVRFTVAATDDGKLVGSGEITRVVVEADRFLSRLR</sequence>